<feature type="binding site" evidence="3">
    <location>
        <position position="64"/>
    </location>
    <ligand>
        <name>substrate</name>
    </ligand>
</feature>
<comment type="similarity">
    <text evidence="1 3">Belongs to the diaminopimelate epimerase family.</text>
</comment>
<keyword evidence="3" id="KW-0028">Amino-acid biosynthesis</keyword>
<dbReference type="NCBIfam" id="TIGR00652">
    <property type="entry name" value="DapF"/>
    <property type="match status" value="1"/>
</dbReference>
<dbReference type="GO" id="GO:0008837">
    <property type="term" value="F:diaminopimelate epimerase activity"/>
    <property type="evidence" value="ECO:0007669"/>
    <property type="project" value="UniProtKB-UniRule"/>
</dbReference>
<protein>
    <recommendedName>
        <fullName evidence="3 4">Diaminopimelate epimerase</fullName>
        <shortName evidence="3">DAP epimerase</shortName>
        <ecNumber evidence="3 4">5.1.1.7</ecNumber>
    </recommendedName>
    <alternativeName>
        <fullName evidence="3">PLP-independent amino acid racemase</fullName>
    </alternativeName>
</protein>
<comment type="catalytic activity">
    <reaction evidence="3">
        <text>(2S,6S)-2,6-diaminopimelate = meso-2,6-diaminopimelate</text>
        <dbReference type="Rhea" id="RHEA:15393"/>
        <dbReference type="ChEBI" id="CHEBI:57609"/>
        <dbReference type="ChEBI" id="CHEBI:57791"/>
        <dbReference type="EC" id="5.1.1.7"/>
    </reaction>
</comment>
<comment type="caution">
    <text evidence="5">The sequence shown here is derived from an EMBL/GenBank/DDBJ whole genome shotgun (WGS) entry which is preliminary data.</text>
</comment>
<dbReference type="HAMAP" id="MF_00197">
    <property type="entry name" value="DAP_epimerase"/>
    <property type="match status" value="1"/>
</dbReference>
<proteinExistence type="inferred from homology"/>
<dbReference type="GO" id="GO:0009089">
    <property type="term" value="P:lysine biosynthetic process via diaminopimelate"/>
    <property type="evidence" value="ECO:0007669"/>
    <property type="project" value="UniProtKB-UniRule"/>
</dbReference>
<keyword evidence="3" id="KW-0457">Lysine biosynthesis</keyword>
<feature type="binding site" evidence="3">
    <location>
        <begin position="206"/>
        <end position="207"/>
    </location>
    <ligand>
        <name>substrate</name>
    </ligand>
</feature>
<organism evidence="5 6">
    <name type="scientific">Chlorobaculum thiosulfatiphilum</name>
    <name type="common">Chlorobium limicola f.sp. thiosulfatophilum</name>
    <dbReference type="NCBI Taxonomy" id="115852"/>
    <lineage>
        <taxon>Bacteria</taxon>
        <taxon>Pseudomonadati</taxon>
        <taxon>Chlorobiota</taxon>
        <taxon>Chlorobiia</taxon>
        <taxon>Chlorobiales</taxon>
        <taxon>Chlorobiaceae</taxon>
        <taxon>Chlorobaculum</taxon>
    </lineage>
</organism>
<dbReference type="AlphaFoldDB" id="A0A5C4S976"/>
<dbReference type="EC" id="5.1.1.7" evidence="3 4"/>
<evidence type="ECO:0000256" key="2">
    <source>
        <dbReference type="ARBA" id="ARBA00023235"/>
    </source>
</evidence>
<dbReference type="RefSeq" id="WP_139456000.1">
    <property type="nucleotide sequence ID" value="NZ_VDCH01000002.1"/>
</dbReference>
<comment type="subcellular location">
    <subcellularLocation>
        <location evidence="3">Cytoplasm</location>
    </subcellularLocation>
</comment>
<feature type="active site" description="Proton acceptor" evidence="3">
    <location>
        <position position="205"/>
    </location>
</feature>
<keyword evidence="6" id="KW-1185">Reference proteome</keyword>
<dbReference type="Gene3D" id="3.10.310.10">
    <property type="entry name" value="Diaminopimelate Epimerase, Chain A, domain 1"/>
    <property type="match status" value="2"/>
</dbReference>
<feature type="binding site" evidence="3">
    <location>
        <begin position="74"/>
        <end position="75"/>
    </location>
    <ligand>
        <name>substrate</name>
    </ligand>
</feature>
<comment type="function">
    <text evidence="3">Catalyzes the stereoinversion of LL-2,6-diaminopimelate (L,L-DAP) to meso-diaminopimelate (meso-DAP), a precursor of L-lysine and an essential component of the bacterial peptidoglycan.</text>
</comment>
<comment type="caution">
    <text evidence="3">Lacks conserved residue(s) required for the propagation of feature annotation.</text>
</comment>
<feature type="site" description="Could be important to modulate the pK values of the two catalytic cysteine residues" evidence="3">
    <location>
        <position position="195"/>
    </location>
</feature>
<evidence type="ECO:0000256" key="4">
    <source>
        <dbReference type="NCBIfam" id="TIGR00652"/>
    </source>
</evidence>
<dbReference type="Proteomes" id="UP000308271">
    <property type="component" value="Unassembled WGS sequence"/>
</dbReference>
<comment type="subunit">
    <text evidence="3">Homodimer.</text>
</comment>
<evidence type="ECO:0000256" key="3">
    <source>
        <dbReference type="HAMAP-Rule" id="MF_00197"/>
    </source>
</evidence>
<feature type="binding site" evidence="3">
    <location>
        <position position="13"/>
    </location>
    <ligand>
        <name>substrate</name>
    </ligand>
</feature>
<evidence type="ECO:0000313" key="6">
    <source>
        <dbReference type="Proteomes" id="UP000308271"/>
    </source>
</evidence>
<feature type="binding site" evidence="3">
    <location>
        <begin position="195"/>
        <end position="196"/>
    </location>
    <ligand>
        <name>substrate</name>
    </ligand>
</feature>
<dbReference type="OrthoDB" id="9805408at2"/>
<feature type="binding site" evidence="3">
    <location>
        <position position="177"/>
    </location>
    <ligand>
        <name>substrate</name>
    </ligand>
</feature>
<dbReference type="UniPathway" id="UPA00034">
    <property type="reaction ID" value="UER00025"/>
</dbReference>
<reference evidence="5 6" key="1">
    <citation type="submission" date="2019-05" db="EMBL/GenBank/DDBJ databases">
        <title>Draft Whole-Genome sequence of the green sulfur bacterium Chlorobaculum thiosulfatiphilum DSM 249.</title>
        <authorList>
            <person name="Meyer T.E."/>
            <person name="Kyndt J.A."/>
        </authorList>
    </citation>
    <scope>NUCLEOTIDE SEQUENCE [LARGE SCALE GENOMIC DNA]</scope>
    <source>
        <strain evidence="5 6">DSM 249</strain>
    </source>
</reference>
<dbReference type="GO" id="GO:0005829">
    <property type="term" value="C:cytosol"/>
    <property type="evidence" value="ECO:0007669"/>
    <property type="project" value="TreeGrafter"/>
</dbReference>
<name>A0A5C4S976_CHLTI</name>
<accession>A0A5C4S976</accession>
<dbReference type="EMBL" id="VDCH01000002">
    <property type="protein sequence ID" value="TNJ40054.1"/>
    <property type="molecule type" value="Genomic_DNA"/>
</dbReference>
<comment type="pathway">
    <text evidence="3">Amino-acid biosynthesis; L-lysine biosynthesis via DAP pathway; DL-2,6-diaminopimelate from LL-2,6-diaminopimelate: step 1/1.</text>
</comment>
<keyword evidence="2 3" id="KW-0413">Isomerase</keyword>
<feature type="active site" description="Proton donor" evidence="3">
    <location>
        <position position="73"/>
    </location>
</feature>
<gene>
    <name evidence="3" type="primary">dapF</name>
    <name evidence="5" type="ORF">FGF66_01815</name>
</gene>
<dbReference type="InterPro" id="IPR001653">
    <property type="entry name" value="DAP_epimerase_DapF"/>
</dbReference>
<dbReference type="Pfam" id="PF01678">
    <property type="entry name" value="DAP_epimerase"/>
    <property type="match status" value="2"/>
</dbReference>
<dbReference type="PANTHER" id="PTHR31689">
    <property type="entry name" value="DIAMINOPIMELATE EPIMERASE, CHLOROPLASTIC"/>
    <property type="match status" value="1"/>
</dbReference>
<keyword evidence="3" id="KW-0963">Cytoplasm</keyword>
<evidence type="ECO:0000256" key="1">
    <source>
        <dbReference type="ARBA" id="ARBA00010219"/>
    </source>
</evidence>
<sequence>MQIDFTKMSGAGNDFIVIDNRQSVFSLTHEQVRTMCARRTGIGADGLVLVETSESTDFRMNYHNADGYPGTMCGNGGRCAVWFAHLLGIRPAAGRYRFNAGPGTYEAEVTGEESVRLHMLPPTDFRDDMQAGAWNCHFVNTGSPHAITYVNDLDKIDVFAEGRAIRHREELFPGGANVNFLEVTAPDALSIRTFERGVEDETLACGTGTVAAALMSYRLGKVASSPVKVTVRSGETLMVGFNDAMDEIYLEGPARVVYRGTITL</sequence>
<dbReference type="SUPFAM" id="SSF54506">
    <property type="entry name" value="Diaminopimelate epimerase-like"/>
    <property type="match status" value="2"/>
</dbReference>
<evidence type="ECO:0000313" key="5">
    <source>
        <dbReference type="EMBL" id="TNJ40054.1"/>
    </source>
</evidence>
<feature type="site" description="Could be important to modulate the pK values of the two catalytic cysteine residues" evidence="3">
    <location>
        <position position="145"/>
    </location>
</feature>
<dbReference type="PANTHER" id="PTHR31689:SF0">
    <property type="entry name" value="DIAMINOPIMELATE EPIMERASE"/>
    <property type="match status" value="1"/>
</dbReference>